<dbReference type="InterPro" id="IPR044060">
    <property type="entry name" value="Bacterial_rp_domain"/>
</dbReference>
<reference evidence="4" key="1">
    <citation type="submission" date="2016-11" db="EMBL/GenBank/DDBJ databases">
        <authorList>
            <person name="Varghese N."/>
            <person name="Submissions S."/>
        </authorList>
    </citation>
    <scope>NUCLEOTIDE SEQUENCE [LARGE SCALE GENOMIC DNA]</scope>
    <source>
        <strain evidence="4">DSM 15292</strain>
    </source>
</reference>
<dbReference type="STRING" id="226505.SAMN05444394_1545"/>
<feature type="chain" id="PRO_5013246762" description="Bacterial repeat domain-containing protein" evidence="1">
    <location>
        <begin position="24"/>
        <end position="601"/>
    </location>
</feature>
<organism evidence="3 4">
    <name type="scientific">Algoriphagus halophilus</name>
    <dbReference type="NCBI Taxonomy" id="226505"/>
    <lineage>
        <taxon>Bacteria</taxon>
        <taxon>Pseudomonadati</taxon>
        <taxon>Bacteroidota</taxon>
        <taxon>Cytophagia</taxon>
        <taxon>Cytophagales</taxon>
        <taxon>Cyclobacteriaceae</taxon>
        <taxon>Algoriphagus</taxon>
    </lineage>
</organism>
<protein>
    <recommendedName>
        <fullName evidence="2">Bacterial repeat domain-containing protein</fullName>
    </recommendedName>
</protein>
<feature type="domain" description="Bacterial repeat" evidence="2">
    <location>
        <begin position="102"/>
        <end position="175"/>
    </location>
</feature>
<dbReference type="PANTHER" id="PTHR42754:SF1">
    <property type="entry name" value="LIPOPROTEIN"/>
    <property type="match status" value="1"/>
</dbReference>
<evidence type="ECO:0000259" key="2">
    <source>
        <dbReference type="Pfam" id="PF18998"/>
    </source>
</evidence>
<sequence length="601" mass="64411">MARKKSFSILVLINLLFFGSCESEDPVKTYLLSVSVSPEYSGTITYPTNPIQEGEVVELIPVPHPNWVFKQWEQDVTGTSNPLNVLMDSDKTITGVFVKRDYPLSITIQGEGTVVESIIQNPSGREYPHGTLVSLVPVPKEGWVFSEWSGDASGTLVPLQFSVDKELQITATFVPKISTLVLGGSNDDVLAKVIKVSGGRYLIAGTTNSSDGIFEGLTKGGSDAFVIQLTSELSVEWVKVFGGSKDEYASSIIENNDGTYSVSGSFSSSDGDFANKLNGTTDVFHIKLSQSGDVIWMNSFGSSNTEVFSKSMIQSKQGAYILLATSDGTCCNNIQGGNSGGKDMMTMWISPSGNLLWTRNYGTYKDEEAIKVYETSNGTIIFLGTQQPNGALNQEDLYVVATDPNGSQLSSSVYSGSGVDVGYDVVELGSQLVVLGSTTSRDGDFSNYGFGNYNMFMMKLSQFGSGLGGIRIFGGSEDDRGFSLIKSPNSNDLIVLGVSNSLDYDLDKKNIGGADLVLVKTDNNLNKKILKTYGGSNNEIGLINSLGSLKQVIPSISLSIAPNGGLILGGTTESNDLIFEGLTFGKKDIFLIKTDEDGNLN</sequence>
<name>A0A1N6DZ41_9BACT</name>
<feature type="domain" description="Bacterial repeat" evidence="2">
    <location>
        <begin position="33"/>
        <end position="99"/>
    </location>
</feature>
<dbReference type="OrthoDB" id="1525027at2"/>
<proteinExistence type="predicted"/>
<dbReference type="Pfam" id="PF18998">
    <property type="entry name" value="Flg_new_2"/>
    <property type="match status" value="2"/>
</dbReference>
<evidence type="ECO:0000313" key="3">
    <source>
        <dbReference type="EMBL" id="SIN75984.1"/>
    </source>
</evidence>
<evidence type="ECO:0000313" key="4">
    <source>
        <dbReference type="Proteomes" id="UP000185221"/>
    </source>
</evidence>
<evidence type="ECO:0000256" key="1">
    <source>
        <dbReference type="SAM" id="SignalP"/>
    </source>
</evidence>
<accession>A0A1N6DZ41</accession>
<dbReference type="PROSITE" id="PS51257">
    <property type="entry name" value="PROKAR_LIPOPROTEIN"/>
    <property type="match status" value="1"/>
</dbReference>
<dbReference type="Proteomes" id="UP000185221">
    <property type="component" value="Unassembled WGS sequence"/>
</dbReference>
<feature type="signal peptide" evidence="1">
    <location>
        <begin position="1"/>
        <end position="23"/>
    </location>
</feature>
<dbReference type="RefSeq" id="WP_074224248.1">
    <property type="nucleotide sequence ID" value="NZ_FSRC01000001.1"/>
</dbReference>
<gene>
    <name evidence="3" type="ORF">SAMN05444394_1545</name>
</gene>
<dbReference type="AlphaFoldDB" id="A0A1N6DZ41"/>
<keyword evidence="4" id="KW-1185">Reference proteome</keyword>
<dbReference type="PANTHER" id="PTHR42754">
    <property type="entry name" value="ENDOGLUCANASE"/>
    <property type="match status" value="1"/>
</dbReference>
<keyword evidence="1" id="KW-0732">Signal</keyword>
<dbReference type="EMBL" id="FSRC01000001">
    <property type="protein sequence ID" value="SIN75984.1"/>
    <property type="molecule type" value="Genomic_DNA"/>
</dbReference>